<protein>
    <submittedName>
        <fullName evidence="1">Uncharacterized protein</fullName>
    </submittedName>
</protein>
<accession>A0ACC1R8D6</accession>
<proteinExistence type="predicted"/>
<evidence type="ECO:0000313" key="2">
    <source>
        <dbReference type="Proteomes" id="UP001148737"/>
    </source>
</evidence>
<organism evidence="1 2">
    <name type="scientific">Lecanicillium saksenae</name>
    <dbReference type="NCBI Taxonomy" id="468837"/>
    <lineage>
        <taxon>Eukaryota</taxon>
        <taxon>Fungi</taxon>
        <taxon>Dikarya</taxon>
        <taxon>Ascomycota</taxon>
        <taxon>Pezizomycotina</taxon>
        <taxon>Sordariomycetes</taxon>
        <taxon>Hypocreomycetidae</taxon>
        <taxon>Hypocreales</taxon>
        <taxon>Cordycipitaceae</taxon>
        <taxon>Lecanicillium</taxon>
    </lineage>
</organism>
<comment type="caution">
    <text evidence="1">The sequence shown here is derived from an EMBL/GenBank/DDBJ whole genome shotgun (WGS) entry which is preliminary data.</text>
</comment>
<dbReference type="Proteomes" id="UP001148737">
    <property type="component" value="Unassembled WGS sequence"/>
</dbReference>
<gene>
    <name evidence="1" type="ORF">NLG97_g1016</name>
</gene>
<sequence length="828" mass="92809">MEVPEAAPPEPPNYSIPPADTDMLKLRRASSRVWSDLRGAIKAIGKPGSQNSNAFDYRPENSPLVGVKGENGSPDLGKEWAMTPAELVKRLRLDTFGITPSTTVILRSAPLRNRLRRSSAQAFNNMYAQIVEPPTPSPSPENTVAQAQPSSNASASRKVSMESLTSTSSKEGMKRRNTHRFLRAKSNPETLSTIKESCQDVFTPTILTTEKAAAVKITMETYYNELLSLPNSRLHRRHYLEAQLYYNPQMTAEQKDAIRRDFFQQESCYLRQCRVLKAQSQVRRRIKNNAHTWQNFEPVQVLGKGSFGVVRLVREKKAGQVASQVFAMKVIRKSEMLSSSQEGHLRAERDFLVAAEGSNWIVPLVTSFQDFTNLYLVMEYMPGGDFLGMLMRESILHETIARFYIAEMILAVEETHRLKFIHRDIKPDNFLISASGHLKISDFGLAFDGHWSHDAAFYSWHRHSLFQHCRLSTGGDDKDEDANTKARVKKLAPTDPTKGFHTAYGDMNHFSPRSTRCRATAYSVWSIGIILFECLYGFTPFGAGKGRKETKQNITKHKEIFCFPSRPAHKDRCPPGSNRMTDAFGYHVFPDDAEDIKRHRWFKHFRWDQVPNMTPPFVPNISSPEDTHYFEESEPPEDWSESSPGAGISPEEVQNVLHDCRQYVQKVAVGLVAEPHNSSSLRMIDSELESSPDLSEGEKQMLKRFIRLYGRRQRKRPRDVLLRDAKIRHVVMEGLELALKEEQGNQAVDDAAGEPQAGEEHEQKGDVVAGAKPHGDQAGDPDEDGEVKVPGAPGLLGLLLGGPLGEQGEDLVVERGGGFVVVQVGGAG</sequence>
<name>A0ACC1R8D6_9HYPO</name>
<dbReference type="EMBL" id="JANAKD010000044">
    <property type="protein sequence ID" value="KAJ3498560.1"/>
    <property type="molecule type" value="Genomic_DNA"/>
</dbReference>
<reference evidence="1" key="1">
    <citation type="submission" date="2022-07" db="EMBL/GenBank/DDBJ databases">
        <title>Genome Sequence of Lecanicillium saksenae.</title>
        <authorList>
            <person name="Buettner E."/>
        </authorList>
    </citation>
    <scope>NUCLEOTIDE SEQUENCE</scope>
    <source>
        <strain evidence="1">VT-O1</strain>
    </source>
</reference>
<evidence type="ECO:0000313" key="1">
    <source>
        <dbReference type="EMBL" id="KAJ3498560.1"/>
    </source>
</evidence>
<keyword evidence="2" id="KW-1185">Reference proteome</keyword>